<dbReference type="InterPro" id="IPR001034">
    <property type="entry name" value="DeoR_HTH"/>
</dbReference>
<comment type="caution">
    <text evidence="5">The sequence shown here is derived from an EMBL/GenBank/DDBJ whole genome shotgun (WGS) entry which is preliminary data.</text>
</comment>
<dbReference type="Pfam" id="PF08220">
    <property type="entry name" value="HTH_DeoR"/>
    <property type="match status" value="1"/>
</dbReference>
<dbReference type="PRINTS" id="PR00037">
    <property type="entry name" value="HTHLACR"/>
</dbReference>
<dbReference type="InterPro" id="IPR036388">
    <property type="entry name" value="WH-like_DNA-bd_sf"/>
</dbReference>
<dbReference type="InterPro" id="IPR036390">
    <property type="entry name" value="WH_DNA-bd_sf"/>
</dbReference>
<sequence>MLAQQRQQTILERVRRDGGVRVADLVRELGVSDMTIRRDLEALAERGLVEKVHGGATAAGPGSTEEPGFTAKSARQRAEKDAIARRAAALVRPGTAVALSAGTTIWTLAHHLVDVPDLTVITNSVRVADVFHRAPRPDRTVVLTGGVRTPSDALVGPVAVAAIRRLHVDTLFLGVHGMSVRAGFTTPNLLEAETDRELVASATRLVVPADHTKWGTVGISTIAELSEAHLVITDEGLPQAAREELAAHVGGLIVAEGRASAPPAGSGPDDPT</sequence>
<feature type="domain" description="HTH deoR-type" evidence="4">
    <location>
        <begin position="3"/>
        <end position="58"/>
    </location>
</feature>
<evidence type="ECO:0000256" key="1">
    <source>
        <dbReference type="ARBA" id="ARBA00023015"/>
    </source>
</evidence>
<dbReference type="Pfam" id="PF00455">
    <property type="entry name" value="DeoRC"/>
    <property type="match status" value="1"/>
</dbReference>
<dbReference type="Gene3D" id="1.10.10.10">
    <property type="entry name" value="Winged helix-like DNA-binding domain superfamily/Winged helix DNA-binding domain"/>
    <property type="match status" value="1"/>
</dbReference>
<gene>
    <name evidence="5" type="ORF">HNP84_006052</name>
</gene>
<dbReference type="InterPro" id="IPR018356">
    <property type="entry name" value="Tscrpt_reg_HTH_DeoR_CS"/>
</dbReference>
<dbReference type="PROSITE" id="PS51000">
    <property type="entry name" value="HTH_DEOR_2"/>
    <property type="match status" value="1"/>
</dbReference>
<dbReference type="SUPFAM" id="SSF100950">
    <property type="entry name" value="NagB/RpiA/CoA transferase-like"/>
    <property type="match status" value="1"/>
</dbReference>
<evidence type="ECO:0000256" key="2">
    <source>
        <dbReference type="ARBA" id="ARBA00023125"/>
    </source>
</evidence>
<evidence type="ECO:0000256" key="3">
    <source>
        <dbReference type="ARBA" id="ARBA00023163"/>
    </source>
</evidence>
<dbReference type="EMBL" id="JACHGN010000014">
    <property type="protein sequence ID" value="MBB5136305.1"/>
    <property type="molecule type" value="Genomic_DNA"/>
</dbReference>
<dbReference type="InterPro" id="IPR050313">
    <property type="entry name" value="Carb_Metab_HTH_regulators"/>
</dbReference>
<dbReference type="PROSITE" id="PS00894">
    <property type="entry name" value="HTH_DEOR_1"/>
    <property type="match status" value="1"/>
</dbReference>
<dbReference type="GO" id="GO:0003700">
    <property type="term" value="F:DNA-binding transcription factor activity"/>
    <property type="evidence" value="ECO:0007669"/>
    <property type="project" value="InterPro"/>
</dbReference>
<dbReference type="InterPro" id="IPR037171">
    <property type="entry name" value="NagB/RpiA_transferase-like"/>
</dbReference>
<dbReference type="SUPFAM" id="SSF46785">
    <property type="entry name" value="Winged helix' DNA-binding domain"/>
    <property type="match status" value="1"/>
</dbReference>
<keyword evidence="6" id="KW-1185">Reference proteome</keyword>
<protein>
    <submittedName>
        <fullName evidence="5">DeoR/GlpR family transcriptional regulator of sugar metabolism</fullName>
    </submittedName>
</protein>
<evidence type="ECO:0000259" key="4">
    <source>
        <dbReference type="PROSITE" id="PS51000"/>
    </source>
</evidence>
<evidence type="ECO:0000313" key="5">
    <source>
        <dbReference type="EMBL" id="MBB5136305.1"/>
    </source>
</evidence>
<reference evidence="5 6" key="1">
    <citation type="submission" date="2020-08" db="EMBL/GenBank/DDBJ databases">
        <title>Genomic Encyclopedia of Type Strains, Phase IV (KMG-IV): sequencing the most valuable type-strain genomes for metagenomic binning, comparative biology and taxonomic classification.</title>
        <authorList>
            <person name="Goeker M."/>
        </authorList>
    </citation>
    <scope>NUCLEOTIDE SEQUENCE [LARGE SCALE GENOMIC DNA]</scope>
    <source>
        <strain evidence="5 6">DSM 45615</strain>
    </source>
</reference>
<evidence type="ECO:0000313" key="6">
    <source>
        <dbReference type="Proteomes" id="UP000578449"/>
    </source>
</evidence>
<dbReference type="SMART" id="SM01134">
    <property type="entry name" value="DeoRC"/>
    <property type="match status" value="1"/>
</dbReference>
<dbReference type="GO" id="GO:0003677">
    <property type="term" value="F:DNA binding"/>
    <property type="evidence" value="ECO:0007669"/>
    <property type="project" value="UniProtKB-KW"/>
</dbReference>
<keyword evidence="3" id="KW-0804">Transcription</keyword>
<name>A0A840PJR7_9ACTN</name>
<keyword evidence="2" id="KW-0238">DNA-binding</keyword>
<dbReference type="AlphaFoldDB" id="A0A840PJR7"/>
<dbReference type="Proteomes" id="UP000578449">
    <property type="component" value="Unassembled WGS sequence"/>
</dbReference>
<proteinExistence type="predicted"/>
<dbReference type="InterPro" id="IPR014036">
    <property type="entry name" value="DeoR-like_C"/>
</dbReference>
<dbReference type="Gene3D" id="3.40.50.1360">
    <property type="match status" value="1"/>
</dbReference>
<dbReference type="RefSeq" id="WP_185053210.1">
    <property type="nucleotide sequence ID" value="NZ_BAABIX010000047.1"/>
</dbReference>
<organism evidence="5 6">
    <name type="scientific">Thermocatellispora tengchongensis</name>
    <dbReference type="NCBI Taxonomy" id="1073253"/>
    <lineage>
        <taxon>Bacteria</taxon>
        <taxon>Bacillati</taxon>
        <taxon>Actinomycetota</taxon>
        <taxon>Actinomycetes</taxon>
        <taxon>Streptosporangiales</taxon>
        <taxon>Streptosporangiaceae</taxon>
        <taxon>Thermocatellispora</taxon>
    </lineage>
</organism>
<keyword evidence="1" id="KW-0805">Transcription regulation</keyword>
<dbReference type="PANTHER" id="PTHR30363">
    <property type="entry name" value="HTH-TYPE TRANSCRIPTIONAL REGULATOR SRLR-RELATED"/>
    <property type="match status" value="1"/>
</dbReference>
<accession>A0A840PJR7</accession>
<dbReference type="SMART" id="SM00420">
    <property type="entry name" value="HTH_DEOR"/>
    <property type="match status" value="1"/>
</dbReference>
<dbReference type="PANTHER" id="PTHR30363:SF44">
    <property type="entry name" value="AGA OPERON TRANSCRIPTIONAL REPRESSOR-RELATED"/>
    <property type="match status" value="1"/>
</dbReference>